<protein>
    <submittedName>
        <fullName evidence="1">Uncharacterized protein</fullName>
    </submittedName>
</protein>
<dbReference type="VEuPathDB" id="FungiDB:RhiirFUN_016710"/>
<evidence type="ECO:0000313" key="1">
    <source>
        <dbReference type="EMBL" id="ERZ94540.1"/>
    </source>
</evidence>
<dbReference type="HOGENOM" id="CLU_1437747_0_0_1"/>
<dbReference type="AlphaFoldDB" id="U9STU5"/>
<gene>
    <name evidence="1" type="ORF">GLOINDRAFT_90483</name>
</gene>
<sequence length="189" mass="21970">IERLKKFKIDASNSATCTETEKERLVKDELAFLFVLKQSITLRSNNRVSIFKKNKIPDFQRGEKVIQKYFIKECDVITRAFKEIHYNVLNIYESQTLLFEIRAITAKYGMFSNEDIDCHVFMLIFITRNGNGNLNYKYIPLANFESDSGSPAILDGSSLLCCYLKIWKHLAGYHQLYAMKIKKSNSKIN</sequence>
<name>U9STU5_RHIID</name>
<reference evidence="1" key="1">
    <citation type="submission" date="2013-07" db="EMBL/GenBank/DDBJ databases">
        <title>The genome of an arbuscular mycorrhizal fungus provides insights into the evolution of the oldest plant symbiosis.</title>
        <authorList>
            <consortium name="DOE Joint Genome Institute"/>
            <person name="Tisserant E."/>
            <person name="Malbreil M."/>
            <person name="Kuo A."/>
            <person name="Kohler A."/>
            <person name="Symeonidi A."/>
            <person name="Balestrini R."/>
            <person name="Charron P."/>
            <person name="Duensing N."/>
            <person name="Frei-dit-Frey N."/>
            <person name="Gianinazzi-Pearson V."/>
            <person name="Gilbert B."/>
            <person name="Handa Y."/>
            <person name="Hijri M."/>
            <person name="Kaul R."/>
            <person name="Kawaguchi M."/>
            <person name="Krajinski F."/>
            <person name="Lammers P."/>
            <person name="Lapierre D."/>
            <person name="Masclaux F.G."/>
            <person name="Murat C."/>
            <person name="Morin E."/>
            <person name="Ndikumana S."/>
            <person name="Pagni M."/>
            <person name="Petitpierre D."/>
            <person name="Requena N."/>
            <person name="Rosikiewicz P."/>
            <person name="Riley R."/>
            <person name="Saito K."/>
            <person name="San Clemente H."/>
            <person name="Shapiro H."/>
            <person name="van Tuinen D."/>
            <person name="Becard G."/>
            <person name="Bonfante P."/>
            <person name="Paszkowski U."/>
            <person name="Shachar-Hill Y."/>
            <person name="Young J.P."/>
            <person name="Sanders I.R."/>
            <person name="Henrissat B."/>
            <person name="Rensing S.A."/>
            <person name="Grigoriev I.V."/>
            <person name="Corradi N."/>
            <person name="Roux C."/>
            <person name="Martin F."/>
        </authorList>
    </citation>
    <scope>NUCLEOTIDE SEQUENCE</scope>
    <source>
        <strain evidence="1">DAOM 197198</strain>
    </source>
</reference>
<organism evidence="1">
    <name type="scientific">Rhizophagus irregularis (strain DAOM 181602 / DAOM 197198 / MUCL 43194)</name>
    <name type="common">Arbuscular mycorrhizal fungus</name>
    <name type="synonym">Glomus intraradices</name>
    <dbReference type="NCBI Taxonomy" id="747089"/>
    <lineage>
        <taxon>Eukaryota</taxon>
        <taxon>Fungi</taxon>
        <taxon>Fungi incertae sedis</taxon>
        <taxon>Mucoromycota</taxon>
        <taxon>Glomeromycotina</taxon>
        <taxon>Glomeromycetes</taxon>
        <taxon>Glomerales</taxon>
        <taxon>Glomeraceae</taxon>
        <taxon>Rhizophagus</taxon>
    </lineage>
</organism>
<dbReference type="EMBL" id="KI301944">
    <property type="protein sequence ID" value="ERZ94540.1"/>
    <property type="molecule type" value="Genomic_DNA"/>
</dbReference>
<accession>U9STU5</accession>
<feature type="non-terminal residue" evidence="1">
    <location>
        <position position="1"/>
    </location>
</feature>
<proteinExistence type="predicted"/>